<organism evidence="1 2">
    <name type="scientific">Oceanithermus desulfurans NBRC 100063</name>
    <dbReference type="NCBI Taxonomy" id="1227550"/>
    <lineage>
        <taxon>Bacteria</taxon>
        <taxon>Thermotogati</taxon>
        <taxon>Deinococcota</taxon>
        <taxon>Deinococci</taxon>
        <taxon>Thermales</taxon>
        <taxon>Thermaceae</taxon>
        <taxon>Oceanithermus</taxon>
    </lineage>
</organism>
<protein>
    <submittedName>
        <fullName evidence="1">Uncharacterized protein</fullName>
    </submittedName>
</protein>
<dbReference type="AlphaFoldDB" id="A0A511RPR1"/>
<dbReference type="EMBL" id="BJXN01000021">
    <property type="protein sequence ID" value="GEM90766.1"/>
    <property type="molecule type" value="Genomic_DNA"/>
</dbReference>
<comment type="caution">
    <text evidence="1">The sequence shown here is derived from an EMBL/GenBank/DDBJ whole genome shotgun (WGS) entry which is preliminary data.</text>
</comment>
<gene>
    <name evidence="1" type="ORF">ODE01S_22000</name>
</gene>
<name>A0A511RPR1_9DEIN</name>
<accession>A0A511RPR1</accession>
<proteinExistence type="predicted"/>
<sequence length="67" mass="7565">MEADLYIINAINNHIKYNNSIRIAKLPNHSEGNNILFIRYRIAPKRKDSKGTPAIIISVINKATSIC</sequence>
<dbReference type="Proteomes" id="UP000321827">
    <property type="component" value="Unassembled WGS sequence"/>
</dbReference>
<evidence type="ECO:0000313" key="2">
    <source>
        <dbReference type="Proteomes" id="UP000321827"/>
    </source>
</evidence>
<reference evidence="1 2" key="1">
    <citation type="submission" date="2019-07" db="EMBL/GenBank/DDBJ databases">
        <title>Whole genome shotgun sequence of Oceanithermus desulfurans NBRC 100063.</title>
        <authorList>
            <person name="Hosoyama A."/>
            <person name="Uohara A."/>
            <person name="Ohji S."/>
            <person name="Ichikawa N."/>
        </authorList>
    </citation>
    <scope>NUCLEOTIDE SEQUENCE [LARGE SCALE GENOMIC DNA]</scope>
    <source>
        <strain evidence="1 2">NBRC 100063</strain>
    </source>
</reference>
<evidence type="ECO:0000313" key="1">
    <source>
        <dbReference type="EMBL" id="GEM90766.1"/>
    </source>
</evidence>